<organism evidence="2 3">
    <name type="scientific">Paracoccus aminovorans</name>
    <dbReference type="NCBI Taxonomy" id="34004"/>
    <lineage>
        <taxon>Bacteria</taxon>
        <taxon>Pseudomonadati</taxon>
        <taxon>Pseudomonadota</taxon>
        <taxon>Alphaproteobacteria</taxon>
        <taxon>Rhodobacterales</taxon>
        <taxon>Paracoccaceae</taxon>
        <taxon>Paracoccus</taxon>
    </lineage>
</organism>
<proteinExistence type="predicted"/>
<sequence>MLPGRARTPGRAAGGSACRIFPTETLLRQPARADSCLENRIIQGLRVMIPLLRPSIAAAVALFAAGAAVAEPTQYPLVLENCGSEVTFAKAPTRAVALGQNSAEILLLLGLEDRVAASAFWPTKVLPELAAANEKVKLLTVEQPTLEAILAEEPDFVAAQLPLLMGPDSKVSKREDFAALDIPAYLSPGVCATKQDTKDIYGSRAALWNMDLLYQEIDELSRIFDVQDRGQALIADFKKREADLRARFKPNPELSFLFWFSSPSAADDAYLGGKNSASGFIADVLGGHNAIDAEAEWPTVGWEGIIGADPTVIVAAALDRNRWDLDKAETKIAFLKSDPAASQMEAVQNGRIVVMDGAAMNPTIRTIYGAEEVARQLEGLGLDK</sequence>
<dbReference type="AlphaFoldDB" id="A0A1I3AQ19"/>
<dbReference type="InterPro" id="IPR050902">
    <property type="entry name" value="ABC_Transporter_SBP"/>
</dbReference>
<evidence type="ECO:0000259" key="1">
    <source>
        <dbReference type="PROSITE" id="PS50983"/>
    </source>
</evidence>
<gene>
    <name evidence="2" type="ORF">SAMN04488021_11642</name>
</gene>
<dbReference type="Gene3D" id="3.40.50.1980">
    <property type="entry name" value="Nitrogenase molybdenum iron protein domain"/>
    <property type="match status" value="2"/>
</dbReference>
<keyword evidence="3" id="KW-1185">Reference proteome</keyword>
<accession>A0A1I3AQ19</accession>
<feature type="domain" description="Fe/B12 periplasmic-binding" evidence="1">
    <location>
        <begin position="94"/>
        <end position="384"/>
    </location>
</feature>
<reference evidence="2 3" key="1">
    <citation type="submission" date="2016-10" db="EMBL/GenBank/DDBJ databases">
        <authorList>
            <person name="de Groot N.N."/>
        </authorList>
    </citation>
    <scope>NUCLEOTIDE SEQUENCE [LARGE SCALE GENOMIC DNA]</scope>
    <source>
        <strain evidence="2 3">DSM 8537</strain>
    </source>
</reference>
<dbReference type="PANTHER" id="PTHR30535:SF7">
    <property type="entry name" value="IRON(III) DICITRATE-BINDING PROTEIN"/>
    <property type="match status" value="1"/>
</dbReference>
<dbReference type="EMBL" id="FOPU01000016">
    <property type="protein sequence ID" value="SFH52040.1"/>
    <property type="molecule type" value="Genomic_DNA"/>
</dbReference>
<name>A0A1I3AQ19_9RHOB</name>
<dbReference type="SUPFAM" id="SSF53807">
    <property type="entry name" value="Helical backbone' metal receptor"/>
    <property type="match status" value="1"/>
</dbReference>
<dbReference type="STRING" id="34004.SAMN04488021_11642"/>
<protein>
    <submittedName>
        <fullName evidence="2">Iron complex transport system substrate-binding protein</fullName>
    </submittedName>
</protein>
<dbReference type="InterPro" id="IPR002491">
    <property type="entry name" value="ABC_transptr_periplasmic_BD"/>
</dbReference>
<dbReference type="Proteomes" id="UP000183635">
    <property type="component" value="Unassembled WGS sequence"/>
</dbReference>
<dbReference type="Pfam" id="PF01497">
    <property type="entry name" value="Peripla_BP_2"/>
    <property type="match status" value="1"/>
</dbReference>
<dbReference type="PROSITE" id="PS50983">
    <property type="entry name" value="FE_B12_PBP"/>
    <property type="match status" value="1"/>
</dbReference>
<evidence type="ECO:0000313" key="3">
    <source>
        <dbReference type="Proteomes" id="UP000183635"/>
    </source>
</evidence>
<dbReference type="PANTHER" id="PTHR30535">
    <property type="entry name" value="VITAMIN B12-BINDING PROTEIN"/>
    <property type="match status" value="1"/>
</dbReference>
<evidence type="ECO:0000313" key="2">
    <source>
        <dbReference type="EMBL" id="SFH52040.1"/>
    </source>
</evidence>